<evidence type="ECO:0000313" key="5">
    <source>
        <dbReference type="Proteomes" id="UP000006732"/>
    </source>
</evidence>
<dbReference type="PROSITE" id="PS00092">
    <property type="entry name" value="N6_MTASE"/>
    <property type="match status" value="1"/>
</dbReference>
<dbReference type="Pfam" id="PF03602">
    <property type="entry name" value="Cons_hypoth95"/>
    <property type="match status" value="1"/>
</dbReference>
<dbReference type="EMBL" id="CP000482">
    <property type="protein sequence ID" value="ABK99799.1"/>
    <property type="molecule type" value="Genomic_DNA"/>
</dbReference>
<dbReference type="STRING" id="338966.Ppro_2191"/>
<accession>A1AR29</accession>
<dbReference type="PANTHER" id="PTHR43542:SF1">
    <property type="entry name" value="METHYLTRANSFERASE"/>
    <property type="match status" value="1"/>
</dbReference>
<dbReference type="RefSeq" id="WP_011736060.1">
    <property type="nucleotide sequence ID" value="NC_008609.1"/>
</dbReference>
<dbReference type="Gene3D" id="3.40.50.150">
    <property type="entry name" value="Vaccinia Virus protein VP39"/>
    <property type="match status" value="1"/>
</dbReference>
<name>A1AR29_PELPD</name>
<dbReference type="InterPro" id="IPR004398">
    <property type="entry name" value="RNA_MeTrfase_RsmD"/>
</dbReference>
<evidence type="ECO:0000256" key="3">
    <source>
        <dbReference type="SAM" id="MobiDB-lite"/>
    </source>
</evidence>
<dbReference type="InterPro" id="IPR029063">
    <property type="entry name" value="SAM-dependent_MTases_sf"/>
</dbReference>
<organism evidence="4 5">
    <name type="scientific">Pelobacter propionicus (strain DSM 2379 / NBRC 103807 / OttBd1)</name>
    <dbReference type="NCBI Taxonomy" id="338966"/>
    <lineage>
        <taxon>Bacteria</taxon>
        <taxon>Pseudomonadati</taxon>
        <taxon>Thermodesulfobacteriota</taxon>
        <taxon>Desulfuromonadia</taxon>
        <taxon>Desulfuromonadales</taxon>
        <taxon>Desulfuromonadaceae</taxon>
        <taxon>Pelobacter</taxon>
    </lineage>
</organism>
<sequence length="187" mass="20530">MRVIAGSARGTRLAAPRGMRTRPTADRVREALFSIIQSRYELDGARVLDMCAGTGGLGIEALSRGASTCCFVEKDREALKCLRQNLLATRCAERATLLEMDLLRALPLLAGRGSRFSIIFFDPPYASELYTPVMRSLSSLELLEPEGLFIAESAARAILPEREGCLVRSDRRVYGDTALALYVLGEE</sequence>
<dbReference type="NCBIfam" id="TIGR00095">
    <property type="entry name" value="16S rRNA (guanine(966)-N(2))-methyltransferase RsmD"/>
    <property type="match status" value="1"/>
</dbReference>
<dbReference type="CDD" id="cd02440">
    <property type="entry name" value="AdoMet_MTases"/>
    <property type="match status" value="1"/>
</dbReference>
<keyword evidence="2 4" id="KW-0808">Transferase</keyword>
<dbReference type="PANTHER" id="PTHR43542">
    <property type="entry name" value="METHYLTRANSFERASE"/>
    <property type="match status" value="1"/>
</dbReference>
<keyword evidence="1 4" id="KW-0489">Methyltransferase</keyword>
<dbReference type="Proteomes" id="UP000006732">
    <property type="component" value="Chromosome"/>
</dbReference>
<dbReference type="SUPFAM" id="SSF53335">
    <property type="entry name" value="S-adenosyl-L-methionine-dependent methyltransferases"/>
    <property type="match status" value="1"/>
</dbReference>
<evidence type="ECO:0000256" key="2">
    <source>
        <dbReference type="ARBA" id="ARBA00022679"/>
    </source>
</evidence>
<dbReference type="GO" id="GO:0031167">
    <property type="term" value="P:rRNA methylation"/>
    <property type="evidence" value="ECO:0007669"/>
    <property type="project" value="InterPro"/>
</dbReference>
<dbReference type="HOGENOM" id="CLU_075826_1_1_7"/>
<dbReference type="GO" id="GO:0008168">
    <property type="term" value="F:methyltransferase activity"/>
    <property type="evidence" value="ECO:0007669"/>
    <property type="project" value="UniProtKB-KW"/>
</dbReference>
<dbReference type="InterPro" id="IPR002052">
    <property type="entry name" value="DNA_methylase_N6_adenine_CS"/>
</dbReference>
<dbReference type="eggNOG" id="COG0742">
    <property type="taxonomic scope" value="Bacteria"/>
</dbReference>
<dbReference type="GO" id="GO:0003676">
    <property type="term" value="F:nucleic acid binding"/>
    <property type="evidence" value="ECO:0007669"/>
    <property type="project" value="InterPro"/>
</dbReference>
<evidence type="ECO:0000313" key="4">
    <source>
        <dbReference type="EMBL" id="ABK99799.1"/>
    </source>
</evidence>
<feature type="region of interest" description="Disordered" evidence="3">
    <location>
        <begin position="1"/>
        <end position="20"/>
    </location>
</feature>
<dbReference type="OrthoDB" id="9803017at2"/>
<evidence type="ECO:0000256" key="1">
    <source>
        <dbReference type="ARBA" id="ARBA00022603"/>
    </source>
</evidence>
<dbReference type="KEGG" id="ppd:Ppro_2191"/>
<protein>
    <submittedName>
        <fullName evidence="4">Putative methyltransferase</fullName>
    </submittedName>
</protein>
<keyword evidence="5" id="KW-1185">Reference proteome</keyword>
<proteinExistence type="predicted"/>
<gene>
    <name evidence="4" type="ordered locus">Ppro_2191</name>
</gene>
<dbReference type="AlphaFoldDB" id="A1AR29"/>
<reference evidence="4 5" key="1">
    <citation type="submission" date="2006-10" db="EMBL/GenBank/DDBJ databases">
        <title>Complete sequence of chromosome of Pelobacter propionicus DSM 2379.</title>
        <authorList>
            <consortium name="US DOE Joint Genome Institute"/>
            <person name="Copeland A."/>
            <person name="Lucas S."/>
            <person name="Lapidus A."/>
            <person name="Barry K."/>
            <person name="Detter J.C."/>
            <person name="Glavina del Rio T."/>
            <person name="Hammon N."/>
            <person name="Israni S."/>
            <person name="Dalin E."/>
            <person name="Tice H."/>
            <person name="Pitluck S."/>
            <person name="Saunders E."/>
            <person name="Brettin T."/>
            <person name="Bruce D."/>
            <person name="Han C."/>
            <person name="Tapia R."/>
            <person name="Schmutz J."/>
            <person name="Larimer F."/>
            <person name="Land M."/>
            <person name="Hauser L."/>
            <person name="Kyrpides N."/>
            <person name="Kim E."/>
            <person name="Lovley D."/>
            <person name="Richardson P."/>
        </authorList>
    </citation>
    <scope>NUCLEOTIDE SEQUENCE [LARGE SCALE GENOMIC DNA]</scope>
    <source>
        <strain evidence="5">DSM 2379 / NBRC 103807 / OttBd1</strain>
    </source>
</reference>
<dbReference type="PIRSF" id="PIRSF004553">
    <property type="entry name" value="CHP00095"/>
    <property type="match status" value="1"/>
</dbReference>